<sequence length="88" mass="9201">MALFRFLSPAPLLQARPPSILHGSSTSPSPLGVSSGDDGVSFEGVIQFEKPDAPEKLVSWVQVGLLAGGDVLMSRPCRLPILPLAGGY</sequence>
<gene>
    <name evidence="2" type="ORF">COCNU_05G000140</name>
</gene>
<reference evidence="2" key="2">
    <citation type="submission" date="2019-07" db="EMBL/GenBank/DDBJ databases">
        <authorList>
            <person name="Yang Y."/>
            <person name="Bocs S."/>
            <person name="Baudouin L."/>
        </authorList>
    </citation>
    <scope>NUCLEOTIDE SEQUENCE</scope>
    <source>
        <tissue evidence="2">Spear leaf of Hainan Tall coconut</tissue>
    </source>
</reference>
<keyword evidence="3" id="KW-1185">Reference proteome</keyword>
<dbReference type="AlphaFoldDB" id="A0A8K0N112"/>
<evidence type="ECO:0000313" key="2">
    <source>
        <dbReference type="EMBL" id="KAG1341785.1"/>
    </source>
</evidence>
<comment type="caution">
    <text evidence="2">The sequence shown here is derived from an EMBL/GenBank/DDBJ whole genome shotgun (WGS) entry which is preliminary data.</text>
</comment>
<proteinExistence type="predicted"/>
<reference evidence="2" key="1">
    <citation type="journal article" date="2017" name="Gigascience">
        <title>The genome draft of coconut (Cocos nucifera).</title>
        <authorList>
            <person name="Xiao Y."/>
            <person name="Xu P."/>
            <person name="Fan H."/>
            <person name="Baudouin L."/>
            <person name="Xia W."/>
            <person name="Bocs S."/>
            <person name="Xu J."/>
            <person name="Li Q."/>
            <person name="Guo A."/>
            <person name="Zhou L."/>
            <person name="Li J."/>
            <person name="Wu Y."/>
            <person name="Ma Z."/>
            <person name="Armero A."/>
            <person name="Issali A.E."/>
            <person name="Liu N."/>
            <person name="Peng M."/>
            <person name="Yang Y."/>
        </authorList>
    </citation>
    <scope>NUCLEOTIDE SEQUENCE</scope>
    <source>
        <tissue evidence="2">Spear leaf of Hainan Tall coconut</tissue>
    </source>
</reference>
<evidence type="ECO:0000313" key="3">
    <source>
        <dbReference type="Proteomes" id="UP000797356"/>
    </source>
</evidence>
<dbReference type="OrthoDB" id="2015146at2759"/>
<organism evidence="2 3">
    <name type="scientific">Cocos nucifera</name>
    <name type="common">Coconut palm</name>
    <dbReference type="NCBI Taxonomy" id="13894"/>
    <lineage>
        <taxon>Eukaryota</taxon>
        <taxon>Viridiplantae</taxon>
        <taxon>Streptophyta</taxon>
        <taxon>Embryophyta</taxon>
        <taxon>Tracheophyta</taxon>
        <taxon>Spermatophyta</taxon>
        <taxon>Magnoliopsida</taxon>
        <taxon>Liliopsida</taxon>
        <taxon>Arecaceae</taxon>
        <taxon>Arecoideae</taxon>
        <taxon>Cocoseae</taxon>
        <taxon>Attaleinae</taxon>
        <taxon>Cocos</taxon>
    </lineage>
</organism>
<accession>A0A8K0N112</accession>
<evidence type="ECO:0000256" key="1">
    <source>
        <dbReference type="SAM" id="MobiDB-lite"/>
    </source>
</evidence>
<dbReference type="EMBL" id="CM017876">
    <property type="protein sequence ID" value="KAG1341785.1"/>
    <property type="molecule type" value="Genomic_DNA"/>
</dbReference>
<feature type="compositionally biased region" description="Low complexity" evidence="1">
    <location>
        <begin position="23"/>
        <end position="36"/>
    </location>
</feature>
<feature type="region of interest" description="Disordered" evidence="1">
    <location>
        <begin position="14"/>
        <end position="38"/>
    </location>
</feature>
<name>A0A8K0N112_COCNU</name>
<protein>
    <submittedName>
        <fullName evidence="2">Uncharacterized protein</fullName>
    </submittedName>
</protein>
<dbReference type="Proteomes" id="UP000797356">
    <property type="component" value="Chromosome 5"/>
</dbReference>